<protein>
    <submittedName>
        <fullName evidence="1">Uncharacterized protein</fullName>
    </submittedName>
</protein>
<keyword evidence="2" id="KW-1185">Reference proteome</keyword>
<organism evidence="1 2">
    <name type="scientific">Anaerocolumna cellulosilytica</name>
    <dbReference type="NCBI Taxonomy" id="433286"/>
    <lineage>
        <taxon>Bacteria</taxon>
        <taxon>Bacillati</taxon>
        <taxon>Bacillota</taxon>
        <taxon>Clostridia</taxon>
        <taxon>Lachnospirales</taxon>
        <taxon>Lachnospiraceae</taxon>
        <taxon>Anaerocolumna</taxon>
    </lineage>
</organism>
<sequence length="100" mass="11664">MIFILTNFPKGIFKEANYNEVYGIGADRYICAHEYIHNNSHSFGIDEAFEVLSKTSREDTQCSIVYEPLKNEIYIGFKKDLGKNGKFLLCKKQSNHWMDF</sequence>
<name>A0A6S6QSV6_9FIRM</name>
<dbReference type="KEGG" id="acel:acsn021_12530"/>
<accession>A0A6S6QSV6</accession>
<dbReference type="Proteomes" id="UP000515561">
    <property type="component" value="Chromosome"/>
</dbReference>
<dbReference type="AlphaFoldDB" id="A0A6S6QSV6"/>
<gene>
    <name evidence="1" type="ORF">acsn021_12530</name>
</gene>
<dbReference type="EMBL" id="AP023367">
    <property type="protein sequence ID" value="BCJ93684.1"/>
    <property type="molecule type" value="Genomic_DNA"/>
</dbReference>
<reference evidence="1 2" key="1">
    <citation type="journal article" date="2016" name="Int. J. Syst. Evol. Microbiol.">
        <title>Descriptions of Anaerotaenia torta gen. nov., sp. nov. and Anaerocolumna cellulosilytica gen. nov., sp. nov. isolated from a methanogenic reactor of cattle waste.</title>
        <authorList>
            <person name="Uek A."/>
            <person name="Ohtaki Y."/>
            <person name="Kaku N."/>
            <person name="Ueki K."/>
        </authorList>
    </citation>
    <scope>NUCLEOTIDE SEQUENCE [LARGE SCALE GENOMIC DNA]</scope>
    <source>
        <strain evidence="1 2">SN021</strain>
    </source>
</reference>
<proteinExistence type="predicted"/>
<evidence type="ECO:0000313" key="1">
    <source>
        <dbReference type="EMBL" id="BCJ93684.1"/>
    </source>
</evidence>
<evidence type="ECO:0000313" key="2">
    <source>
        <dbReference type="Proteomes" id="UP000515561"/>
    </source>
</evidence>